<evidence type="ECO:0000259" key="1">
    <source>
        <dbReference type="PROSITE" id="PS51186"/>
    </source>
</evidence>
<dbReference type="OrthoDB" id="4738875at2759"/>
<dbReference type="PROSITE" id="PS51186">
    <property type="entry name" value="GNAT"/>
    <property type="match status" value="1"/>
</dbReference>
<name>A0A165DZ83_EXIGL</name>
<organism evidence="2 3">
    <name type="scientific">Exidia glandulosa HHB12029</name>
    <dbReference type="NCBI Taxonomy" id="1314781"/>
    <lineage>
        <taxon>Eukaryota</taxon>
        <taxon>Fungi</taxon>
        <taxon>Dikarya</taxon>
        <taxon>Basidiomycota</taxon>
        <taxon>Agaricomycotina</taxon>
        <taxon>Agaricomycetes</taxon>
        <taxon>Auriculariales</taxon>
        <taxon>Exidiaceae</taxon>
        <taxon>Exidia</taxon>
    </lineage>
</organism>
<dbReference type="Proteomes" id="UP000077266">
    <property type="component" value="Unassembled WGS sequence"/>
</dbReference>
<dbReference type="SUPFAM" id="SSF55729">
    <property type="entry name" value="Acyl-CoA N-acyltransferases (Nat)"/>
    <property type="match status" value="1"/>
</dbReference>
<keyword evidence="3" id="KW-1185">Reference proteome</keyword>
<dbReference type="PANTHER" id="PTHR42791:SF1">
    <property type="entry name" value="N-ACETYLTRANSFERASE DOMAIN-CONTAINING PROTEIN"/>
    <property type="match status" value="1"/>
</dbReference>
<gene>
    <name evidence="2" type="ORF">EXIGLDRAFT_725536</name>
</gene>
<protein>
    <recommendedName>
        <fullName evidence="1">N-acetyltransferase domain-containing protein</fullName>
    </recommendedName>
</protein>
<dbReference type="AlphaFoldDB" id="A0A165DZ83"/>
<accession>A0A165DZ83</accession>
<dbReference type="CDD" id="cd04301">
    <property type="entry name" value="NAT_SF"/>
    <property type="match status" value="1"/>
</dbReference>
<dbReference type="Pfam" id="PF00583">
    <property type="entry name" value="Acetyltransf_1"/>
    <property type="match status" value="1"/>
</dbReference>
<dbReference type="InterPro" id="IPR052523">
    <property type="entry name" value="Trichothecene_AcTrans"/>
</dbReference>
<dbReference type="Gene3D" id="3.40.630.30">
    <property type="match status" value="1"/>
</dbReference>
<dbReference type="STRING" id="1314781.A0A165DZ83"/>
<sequence length="213" mass="23514">MYAVRLVTSASDEEIERMTDALHEAFSYRYFLTALGSPERSRALLKAQVKAALVEPAAELYVAEDEDAVEVAGVAVWFGPGTVWMLTDEQRAAGWNDLYASLDSDLQVWWSDFISAYTDYATFAFGPWVKPGGYHLQVIGVRPGYQRQGIARQFLSIVEAKARSRGVCTCLEAIGEGAVSVFSSLGYEVKPAVDVRMPLNVLAPLRGFIKTFL</sequence>
<evidence type="ECO:0000313" key="2">
    <source>
        <dbReference type="EMBL" id="KZV85725.1"/>
    </source>
</evidence>
<dbReference type="InParanoid" id="A0A165DZ83"/>
<dbReference type="EMBL" id="KV426178">
    <property type="protein sequence ID" value="KZV85725.1"/>
    <property type="molecule type" value="Genomic_DNA"/>
</dbReference>
<reference evidence="2 3" key="1">
    <citation type="journal article" date="2016" name="Mol. Biol. Evol.">
        <title>Comparative Genomics of Early-Diverging Mushroom-Forming Fungi Provides Insights into the Origins of Lignocellulose Decay Capabilities.</title>
        <authorList>
            <person name="Nagy L.G."/>
            <person name="Riley R."/>
            <person name="Tritt A."/>
            <person name="Adam C."/>
            <person name="Daum C."/>
            <person name="Floudas D."/>
            <person name="Sun H."/>
            <person name="Yadav J.S."/>
            <person name="Pangilinan J."/>
            <person name="Larsson K.H."/>
            <person name="Matsuura K."/>
            <person name="Barry K."/>
            <person name="Labutti K."/>
            <person name="Kuo R."/>
            <person name="Ohm R.A."/>
            <person name="Bhattacharya S.S."/>
            <person name="Shirouzu T."/>
            <person name="Yoshinaga Y."/>
            <person name="Martin F.M."/>
            <person name="Grigoriev I.V."/>
            <person name="Hibbett D.S."/>
        </authorList>
    </citation>
    <scope>NUCLEOTIDE SEQUENCE [LARGE SCALE GENOMIC DNA]</scope>
    <source>
        <strain evidence="2 3">HHB12029</strain>
    </source>
</reference>
<proteinExistence type="predicted"/>
<dbReference type="PANTHER" id="PTHR42791">
    <property type="entry name" value="GNAT FAMILY ACETYLTRANSFERASE"/>
    <property type="match status" value="1"/>
</dbReference>
<evidence type="ECO:0000313" key="3">
    <source>
        <dbReference type="Proteomes" id="UP000077266"/>
    </source>
</evidence>
<dbReference type="InterPro" id="IPR000182">
    <property type="entry name" value="GNAT_dom"/>
</dbReference>
<dbReference type="GO" id="GO:0016747">
    <property type="term" value="F:acyltransferase activity, transferring groups other than amino-acyl groups"/>
    <property type="evidence" value="ECO:0007669"/>
    <property type="project" value="InterPro"/>
</dbReference>
<feature type="domain" description="N-acetyltransferase" evidence="1">
    <location>
        <begin position="58"/>
        <end position="213"/>
    </location>
</feature>
<dbReference type="InterPro" id="IPR016181">
    <property type="entry name" value="Acyl_CoA_acyltransferase"/>
</dbReference>